<feature type="domain" description="Fe2OG dioxygenase" evidence="8">
    <location>
        <begin position="254"/>
        <end position="349"/>
    </location>
</feature>
<evidence type="ECO:0000256" key="1">
    <source>
        <dbReference type="ARBA" id="ARBA00001961"/>
    </source>
</evidence>
<proteinExistence type="predicted"/>
<name>A0ABT7BVD7_9CYAN</name>
<comment type="caution">
    <text evidence="9">The sequence shown here is derived from an EMBL/GenBank/DDBJ whole genome shotgun (WGS) entry which is preliminary data.</text>
</comment>
<protein>
    <submittedName>
        <fullName evidence="9">Redoxin domain-containing protein</fullName>
    </submittedName>
</protein>
<comment type="cofactor">
    <cofactor evidence="1">
        <name>L-ascorbate</name>
        <dbReference type="ChEBI" id="CHEBI:38290"/>
    </cofactor>
</comment>
<organism evidence="9 10">
    <name type="scientific">Roseofilum casamattae BLCC-M143</name>
    <dbReference type="NCBI Taxonomy" id="3022442"/>
    <lineage>
        <taxon>Bacteria</taxon>
        <taxon>Bacillati</taxon>
        <taxon>Cyanobacteriota</taxon>
        <taxon>Cyanophyceae</taxon>
        <taxon>Desertifilales</taxon>
        <taxon>Desertifilaceae</taxon>
        <taxon>Roseofilum</taxon>
        <taxon>Roseofilum casamattae</taxon>
    </lineage>
</organism>
<dbReference type="InterPro" id="IPR005123">
    <property type="entry name" value="Oxoglu/Fe-dep_dioxygenase_dom"/>
</dbReference>
<sequence>MTSLQLSVGDFAPAFIMPCQTGERLDSRRFQGEPMLWVFFPDITDTQSQTLLLGLQGLHEQLKPWNLEIMAISTDSVATLSQFSQDHNISFSLICDENGEIVQGLGLNRPELPSGEVKAKFTTFLIHSNYKIVQINTDFNIETYLDRLLDDLNHLLPRENPHHLRQIAPVLLIPNVLSRDFCRQLIEVWRTQGHGDSGFMVQRAGKTIGEFDYGHKIRKDHFVRDEQLINQLRYFIIRRVRPELLKAYYFDMTRFEDFRIACYESSRGGFFRRHRDNTTSGTAHRRFAMTLNLNTEEYEGGYLRFPEYGPHLYRPETGSAVIFSCSLLHEATDVTAGDRFALLSFFYGEKEAQLRDKTQQQKETASSNIS</sequence>
<dbReference type="PROSITE" id="PS51471">
    <property type="entry name" value="FE2OG_OXY"/>
    <property type="match status" value="1"/>
</dbReference>
<evidence type="ECO:0000259" key="8">
    <source>
        <dbReference type="PROSITE" id="PS51471"/>
    </source>
</evidence>
<evidence type="ECO:0000256" key="4">
    <source>
        <dbReference type="ARBA" id="ARBA00022964"/>
    </source>
</evidence>
<dbReference type="InterPro" id="IPR000866">
    <property type="entry name" value="AhpC/TSA"/>
</dbReference>
<keyword evidence="5" id="KW-0560">Oxidoreductase</keyword>
<evidence type="ECO:0000256" key="6">
    <source>
        <dbReference type="ARBA" id="ARBA00023004"/>
    </source>
</evidence>
<dbReference type="SMART" id="SM00702">
    <property type="entry name" value="P4Hc"/>
    <property type="match status" value="1"/>
</dbReference>
<feature type="domain" description="Thioredoxin" evidence="7">
    <location>
        <begin position="6"/>
        <end position="157"/>
    </location>
</feature>
<accession>A0ABT7BVD7</accession>
<dbReference type="Pfam" id="PF00578">
    <property type="entry name" value="AhpC-TSA"/>
    <property type="match status" value="1"/>
</dbReference>
<dbReference type="SUPFAM" id="SSF52833">
    <property type="entry name" value="Thioredoxin-like"/>
    <property type="match status" value="1"/>
</dbReference>
<keyword evidence="10" id="KW-1185">Reference proteome</keyword>
<dbReference type="PROSITE" id="PS51352">
    <property type="entry name" value="THIOREDOXIN_2"/>
    <property type="match status" value="1"/>
</dbReference>
<dbReference type="RefSeq" id="WP_283757818.1">
    <property type="nucleotide sequence ID" value="NZ_JAQOSQ010000006.1"/>
</dbReference>
<keyword evidence="4" id="KW-0223">Dioxygenase</keyword>
<dbReference type="Pfam" id="PF13640">
    <property type="entry name" value="2OG-FeII_Oxy_3"/>
    <property type="match status" value="1"/>
</dbReference>
<evidence type="ECO:0000313" key="9">
    <source>
        <dbReference type="EMBL" id="MDJ1183163.1"/>
    </source>
</evidence>
<evidence type="ECO:0000256" key="3">
    <source>
        <dbReference type="ARBA" id="ARBA00022896"/>
    </source>
</evidence>
<evidence type="ECO:0000259" key="7">
    <source>
        <dbReference type="PROSITE" id="PS51352"/>
    </source>
</evidence>
<dbReference type="InterPro" id="IPR013766">
    <property type="entry name" value="Thioredoxin_domain"/>
</dbReference>
<dbReference type="Gene3D" id="2.60.120.620">
    <property type="entry name" value="q2cbj1_9rhob like domain"/>
    <property type="match status" value="1"/>
</dbReference>
<dbReference type="Proteomes" id="UP001232992">
    <property type="component" value="Unassembled WGS sequence"/>
</dbReference>
<dbReference type="Gene3D" id="3.40.30.10">
    <property type="entry name" value="Glutaredoxin"/>
    <property type="match status" value="1"/>
</dbReference>
<keyword evidence="3" id="KW-0847">Vitamin C</keyword>
<dbReference type="InterPro" id="IPR006620">
    <property type="entry name" value="Pro_4_hyd_alph"/>
</dbReference>
<dbReference type="InterPro" id="IPR036249">
    <property type="entry name" value="Thioredoxin-like_sf"/>
</dbReference>
<evidence type="ECO:0000313" key="10">
    <source>
        <dbReference type="Proteomes" id="UP001232992"/>
    </source>
</evidence>
<keyword evidence="6" id="KW-0408">Iron</keyword>
<reference evidence="9 10" key="1">
    <citation type="submission" date="2023-01" db="EMBL/GenBank/DDBJ databases">
        <title>Novel diversity within Roseofilum (Cyanobacteria; Desertifilaceae) from marine benthic mats with descriptions of four novel species.</title>
        <authorList>
            <person name="Wang Y."/>
            <person name="Berthold D.E."/>
            <person name="Hu J."/>
            <person name="Lefler F.W."/>
            <person name="Laughinghouse H.D. IV."/>
        </authorList>
    </citation>
    <scope>NUCLEOTIDE SEQUENCE [LARGE SCALE GENOMIC DNA]</scope>
    <source>
        <strain evidence="9 10">BLCC-M143</strain>
    </source>
</reference>
<dbReference type="EMBL" id="JAQOSQ010000006">
    <property type="protein sequence ID" value="MDJ1183163.1"/>
    <property type="molecule type" value="Genomic_DNA"/>
</dbReference>
<keyword evidence="2" id="KW-0479">Metal-binding</keyword>
<evidence type="ECO:0000256" key="2">
    <source>
        <dbReference type="ARBA" id="ARBA00022723"/>
    </source>
</evidence>
<evidence type="ECO:0000256" key="5">
    <source>
        <dbReference type="ARBA" id="ARBA00023002"/>
    </source>
</evidence>
<dbReference type="InterPro" id="IPR044862">
    <property type="entry name" value="Pro_4_hyd_alph_FE2OG_OXY"/>
</dbReference>
<gene>
    <name evidence="9" type="ORF">PMH09_08140</name>
</gene>